<dbReference type="InterPro" id="IPR021477">
    <property type="entry name" value="TVIIS_effector_SACOL2603_fam"/>
</dbReference>
<reference evidence="2 3" key="1">
    <citation type="submission" date="2020-02" db="EMBL/GenBank/DDBJ databases">
        <title>Bacillus aquiflavi sp. nov., isolated from yellow water of strong flavor Chinese baijiu in Yibin region of China.</title>
        <authorList>
            <person name="Xie J."/>
        </authorList>
    </citation>
    <scope>NUCLEOTIDE SEQUENCE [LARGE SCALE GENOMIC DNA]</scope>
    <source>
        <strain evidence="2 3">3H-10</strain>
    </source>
</reference>
<evidence type="ECO:0000313" key="2">
    <source>
        <dbReference type="EMBL" id="NEY80865.1"/>
    </source>
</evidence>
<sequence length="97" mass="10983">MGEIRSDQTIVQQYINEIKNKKNALSHTSSVATMSGFTNITPNDYMKKAFSNTLLYTDMISSYLVSDLERILSIAKSFEKHDHMQAMAIAYKVNKNG</sequence>
<organism evidence="2 3">
    <name type="scientific">Bacillus aquiflavi</name>
    <dbReference type="NCBI Taxonomy" id="2672567"/>
    <lineage>
        <taxon>Bacteria</taxon>
        <taxon>Bacillati</taxon>
        <taxon>Bacillota</taxon>
        <taxon>Bacilli</taxon>
        <taxon>Bacillales</taxon>
        <taxon>Bacillaceae</taxon>
        <taxon>Bacillus</taxon>
    </lineage>
</organism>
<dbReference type="EMBL" id="JACEIO010000008">
    <property type="protein sequence ID" value="MBA4536498.1"/>
    <property type="molecule type" value="Genomic_DNA"/>
</dbReference>
<gene>
    <name evidence="2" type="ORF">G4D64_04840</name>
    <name evidence="1" type="ORF">H1Z61_04880</name>
</gene>
<evidence type="ECO:0000313" key="3">
    <source>
        <dbReference type="Proteomes" id="UP000472971"/>
    </source>
</evidence>
<dbReference type="Proteomes" id="UP000472971">
    <property type="component" value="Unassembled WGS sequence"/>
</dbReference>
<keyword evidence="3" id="KW-1185">Reference proteome</keyword>
<accession>A0A6B3VX61</accession>
<proteinExistence type="predicted"/>
<dbReference type="EMBL" id="JAAIWN010000008">
    <property type="protein sequence ID" value="NEY80865.1"/>
    <property type="molecule type" value="Genomic_DNA"/>
</dbReference>
<protein>
    <submittedName>
        <fullName evidence="2">TIGR04197 family type VII secretion effector</fullName>
    </submittedName>
</protein>
<dbReference type="Proteomes" id="UP000570010">
    <property type="component" value="Unassembled WGS sequence"/>
</dbReference>
<evidence type="ECO:0000313" key="4">
    <source>
        <dbReference type="Proteomes" id="UP000570010"/>
    </source>
</evidence>
<evidence type="ECO:0000313" key="1">
    <source>
        <dbReference type="EMBL" id="MBA4536498.1"/>
    </source>
</evidence>
<comment type="caution">
    <text evidence="2">The sequence shown here is derived from an EMBL/GenBank/DDBJ whole genome shotgun (WGS) entry which is preliminary data.</text>
</comment>
<dbReference type="NCBIfam" id="TIGR04197">
    <property type="entry name" value="T7SS_SACOL2603"/>
    <property type="match status" value="1"/>
</dbReference>
<dbReference type="AlphaFoldDB" id="A0A6B3VX61"/>
<dbReference type="RefSeq" id="WP_163240700.1">
    <property type="nucleotide sequence ID" value="NZ_JAAIWN010000008.1"/>
</dbReference>
<reference evidence="1 4" key="2">
    <citation type="submission" date="2020-07" db="EMBL/GenBank/DDBJ databases">
        <authorList>
            <person name="Feng H."/>
        </authorList>
    </citation>
    <scope>NUCLEOTIDE SEQUENCE [LARGE SCALE GENOMIC DNA]</scope>
    <source>
        <strain evidence="1">S-12</strain>
        <strain evidence="4">s-12</strain>
    </source>
</reference>
<name>A0A6B3VX61_9BACI</name>